<keyword evidence="1" id="KW-0472">Membrane</keyword>
<gene>
    <name evidence="3" type="ORF">COY16_03815</name>
</gene>
<feature type="transmembrane region" description="Helical" evidence="1">
    <location>
        <begin position="147"/>
        <end position="164"/>
    </location>
</feature>
<feature type="transmembrane region" description="Helical" evidence="1">
    <location>
        <begin position="36"/>
        <end position="58"/>
    </location>
</feature>
<name>A0A2M7TXU0_9BACT</name>
<feature type="transmembrane region" description="Helical" evidence="1">
    <location>
        <begin position="268"/>
        <end position="286"/>
    </location>
</feature>
<organism evidence="3 4">
    <name type="scientific">Candidatus Roizmanbacteria bacterium CG_4_10_14_0_2_um_filter_39_13</name>
    <dbReference type="NCBI Taxonomy" id="1974825"/>
    <lineage>
        <taxon>Bacteria</taxon>
        <taxon>Candidatus Roizmaniibacteriota</taxon>
    </lineage>
</organism>
<feature type="transmembrane region" description="Helical" evidence="1">
    <location>
        <begin position="194"/>
        <end position="216"/>
    </location>
</feature>
<evidence type="ECO:0000313" key="4">
    <source>
        <dbReference type="Proteomes" id="UP000228503"/>
    </source>
</evidence>
<reference evidence="4" key="1">
    <citation type="submission" date="2017-09" db="EMBL/GenBank/DDBJ databases">
        <title>Depth-based differentiation of microbial function through sediment-hosted aquifers and enrichment of novel symbionts in the deep terrestrial subsurface.</title>
        <authorList>
            <person name="Probst A.J."/>
            <person name="Ladd B."/>
            <person name="Jarett J.K."/>
            <person name="Geller-Mcgrath D.E."/>
            <person name="Sieber C.M.K."/>
            <person name="Emerson J.B."/>
            <person name="Anantharaman K."/>
            <person name="Thomas B.C."/>
            <person name="Malmstrom R."/>
            <person name="Stieglmeier M."/>
            <person name="Klingl A."/>
            <person name="Woyke T."/>
            <person name="Ryan C.M."/>
            <person name="Banfield J.F."/>
        </authorList>
    </citation>
    <scope>NUCLEOTIDE SEQUENCE [LARGE SCALE GENOMIC DNA]</scope>
</reference>
<dbReference type="InterPro" id="IPR002656">
    <property type="entry name" value="Acyl_transf_3_dom"/>
</dbReference>
<keyword evidence="1" id="KW-1133">Transmembrane helix</keyword>
<proteinExistence type="predicted"/>
<feature type="transmembrane region" description="Helical" evidence="1">
    <location>
        <begin position="79"/>
        <end position="98"/>
    </location>
</feature>
<feature type="domain" description="Acyltransferase 3" evidence="2">
    <location>
        <begin position="8"/>
        <end position="310"/>
    </location>
</feature>
<accession>A0A2M7TXU0</accession>
<comment type="caution">
    <text evidence="3">The sequence shown here is derived from an EMBL/GenBank/DDBJ whole genome shotgun (WGS) entry which is preliminary data.</text>
</comment>
<evidence type="ECO:0000313" key="3">
    <source>
        <dbReference type="EMBL" id="PIZ62634.1"/>
    </source>
</evidence>
<feature type="transmembrane region" description="Helical" evidence="1">
    <location>
        <begin position="298"/>
        <end position="316"/>
    </location>
</feature>
<dbReference type="GO" id="GO:0016747">
    <property type="term" value="F:acyltransferase activity, transferring groups other than amino-acyl groups"/>
    <property type="evidence" value="ECO:0007669"/>
    <property type="project" value="InterPro"/>
</dbReference>
<dbReference type="EMBL" id="PFOB01000049">
    <property type="protein sequence ID" value="PIZ62634.1"/>
    <property type="molecule type" value="Genomic_DNA"/>
</dbReference>
<feature type="transmembrane region" description="Helical" evidence="1">
    <location>
        <begin position="12"/>
        <end position="30"/>
    </location>
</feature>
<keyword evidence="1" id="KW-0812">Transmembrane</keyword>
<dbReference type="Pfam" id="PF01757">
    <property type="entry name" value="Acyl_transf_3"/>
    <property type="match status" value="1"/>
</dbReference>
<dbReference type="Proteomes" id="UP000228503">
    <property type="component" value="Unassembled WGS sequence"/>
</dbReference>
<sequence length="329" mass="39921">MVKARNTTIDFLRGLAVILMILIHATAYFLDQKYVYILWDYSHFVVPLFIFCSAYVAFQRKDAGSISFTQIFKRLRRLLIPYYIFTIVLILLFGFVLHKEVSYQFILNWLLLGSERDVGWLVVLFVYVIFLIPIIVRAAKFHLLRKFLMKTVWLIPILLLFAPPIESFRFMMWLPWTAFLIFVYWFTQEEEKRWFPWYALVLFTIGFFLSRFILIFNSHTLVFTENKYPPNFYYLSYGTVLITFLYYFHRFLTRKKLFTSWLQKWFDFLSRHSYSLFFIHFLYVYILKDLTNYRSLEWWGFFGVITMVSVFTQMVINKAHLIVKGIIPK</sequence>
<protein>
    <recommendedName>
        <fullName evidence="2">Acyltransferase 3 domain-containing protein</fullName>
    </recommendedName>
</protein>
<feature type="transmembrane region" description="Helical" evidence="1">
    <location>
        <begin position="170"/>
        <end position="187"/>
    </location>
</feature>
<feature type="transmembrane region" description="Helical" evidence="1">
    <location>
        <begin position="231"/>
        <end position="248"/>
    </location>
</feature>
<feature type="transmembrane region" description="Helical" evidence="1">
    <location>
        <begin position="118"/>
        <end position="135"/>
    </location>
</feature>
<evidence type="ECO:0000256" key="1">
    <source>
        <dbReference type="SAM" id="Phobius"/>
    </source>
</evidence>
<dbReference type="AlphaFoldDB" id="A0A2M7TXU0"/>
<evidence type="ECO:0000259" key="2">
    <source>
        <dbReference type="Pfam" id="PF01757"/>
    </source>
</evidence>